<accession>A0A8D8QU23</accession>
<keyword evidence="2" id="KW-0597">Phosphoprotein</keyword>
<organism evidence="6">
    <name type="scientific">Cacopsylla melanoneura</name>
    <dbReference type="NCBI Taxonomy" id="428564"/>
    <lineage>
        <taxon>Eukaryota</taxon>
        <taxon>Metazoa</taxon>
        <taxon>Ecdysozoa</taxon>
        <taxon>Arthropoda</taxon>
        <taxon>Hexapoda</taxon>
        <taxon>Insecta</taxon>
        <taxon>Pterygota</taxon>
        <taxon>Neoptera</taxon>
        <taxon>Paraneoptera</taxon>
        <taxon>Hemiptera</taxon>
        <taxon>Sternorrhyncha</taxon>
        <taxon>Psylloidea</taxon>
        <taxon>Psyllidae</taxon>
        <taxon>Psyllinae</taxon>
        <taxon>Cacopsylla</taxon>
    </lineage>
</organism>
<evidence type="ECO:0000313" key="6">
    <source>
        <dbReference type="EMBL" id="CAG6638349.1"/>
    </source>
</evidence>
<reference evidence="6" key="1">
    <citation type="submission" date="2021-05" db="EMBL/GenBank/DDBJ databases">
        <authorList>
            <person name="Alioto T."/>
            <person name="Alioto T."/>
            <person name="Gomez Garrido J."/>
        </authorList>
    </citation>
    <scope>NUCLEOTIDE SEQUENCE</scope>
</reference>
<protein>
    <recommendedName>
        <fullName evidence="1">Oxidative stress-responsive serine-rich protein 1</fullName>
    </recommendedName>
    <alternativeName>
        <fullName evidence="4">Oxidative stress-responsive protein 1</fullName>
    </alternativeName>
    <alternativeName>
        <fullName evidence="3">Peroxide-inducible transcript 1 protein</fullName>
    </alternativeName>
</protein>
<evidence type="ECO:0000256" key="5">
    <source>
        <dbReference type="SAM" id="MobiDB-lite"/>
    </source>
</evidence>
<sequence length="311" mass="34105">MEEDDSCNQVWKKKKMNDLPNSLEKLTIDQNKKCDKLTCKCSSQLLQSCTSSTSSSSSYSIKKCTHFKHTAHANPLLSLNKKYKKDLSSCSNTAAIMSTTAHGHLNKKRGLLHSPKLKLKKIEQPAALAGSSILSDNVRVTRPIGVAEKIFGTNSQVYSNMESFSTSNSRRKSDQTDVDARYQDKCFKEARLSLPASCSLREHSLPPPPLIVSPDTILHNISSISLQEDPTHPSSVCPSTPSSTPLLPPSCDKTSSTAQTSPVTAANSTQSCSLQARAGYDDTSMSELASYFDVYCHIPKKMSHMAEMMYT</sequence>
<name>A0A8D8QU23_9HEMI</name>
<dbReference type="PANTHER" id="PTHR31383">
    <property type="entry name" value="OXIDATIVE STRESS-RESPONSE SERINE-RICH PROTEIN 1"/>
    <property type="match status" value="1"/>
</dbReference>
<dbReference type="AlphaFoldDB" id="A0A8D8QU23"/>
<dbReference type="InterPro" id="IPR008494">
    <property type="entry name" value="DUF776"/>
</dbReference>
<feature type="region of interest" description="Disordered" evidence="5">
    <location>
        <begin position="227"/>
        <end position="262"/>
    </location>
</feature>
<feature type="compositionally biased region" description="Low complexity" evidence="5">
    <location>
        <begin position="233"/>
        <end position="251"/>
    </location>
</feature>
<dbReference type="PANTHER" id="PTHR31383:SF2">
    <property type="entry name" value="OXIDATIVE STRESS-RESPONSIVE SERINE-RICH PROTEIN 1"/>
    <property type="match status" value="1"/>
</dbReference>
<feature type="compositionally biased region" description="Polar residues" evidence="5">
    <location>
        <begin position="252"/>
        <end position="262"/>
    </location>
</feature>
<evidence type="ECO:0000256" key="4">
    <source>
        <dbReference type="ARBA" id="ARBA00031405"/>
    </source>
</evidence>
<dbReference type="EMBL" id="HBUF01102276">
    <property type="protein sequence ID" value="CAG6638349.1"/>
    <property type="molecule type" value="Transcribed_RNA"/>
</dbReference>
<proteinExistence type="predicted"/>
<dbReference type="GO" id="GO:0070301">
    <property type="term" value="P:cellular response to hydrogen peroxide"/>
    <property type="evidence" value="ECO:0007669"/>
    <property type="project" value="TreeGrafter"/>
</dbReference>
<evidence type="ECO:0000256" key="1">
    <source>
        <dbReference type="ARBA" id="ARBA00015005"/>
    </source>
</evidence>
<evidence type="ECO:0000256" key="2">
    <source>
        <dbReference type="ARBA" id="ARBA00022553"/>
    </source>
</evidence>
<evidence type="ECO:0000256" key="3">
    <source>
        <dbReference type="ARBA" id="ARBA00029721"/>
    </source>
</evidence>